<protein>
    <submittedName>
        <fullName evidence="1">Uncharacterized protein</fullName>
    </submittedName>
</protein>
<evidence type="ECO:0000313" key="2">
    <source>
        <dbReference type="Proteomes" id="UP000824998"/>
    </source>
</evidence>
<accession>A0A9P7YKP6</accession>
<dbReference type="Proteomes" id="UP000824998">
    <property type="component" value="Unassembled WGS sequence"/>
</dbReference>
<name>A0A9P7YKP6_9HELO</name>
<dbReference type="OrthoDB" id="4392610at2759"/>
<organism evidence="1 2">
    <name type="scientific">Amylocarpus encephaloides</name>
    <dbReference type="NCBI Taxonomy" id="45428"/>
    <lineage>
        <taxon>Eukaryota</taxon>
        <taxon>Fungi</taxon>
        <taxon>Dikarya</taxon>
        <taxon>Ascomycota</taxon>
        <taxon>Pezizomycotina</taxon>
        <taxon>Leotiomycetes</taxon>
        <taxon>Helotiales</taxon>
        <taxon>Helotiales incertae sedis</taxon>
        <taxon>Amylocarpus</taxon>
    </lineage>
</organism>
<reference evidence="1" key="1">
    <citation type="journal article" date="2021" name="IMA Fungus">
        <title>Genomic characterization of three marine fungi, including Emericellopsis atlantica sp. nov. with signatures of a generalist lifestyle and marine biomass degradation.</title>
        <authorList>
            <person name="Hagestad O.C."/>
            <person name="Hou L."/>
            <person name="Andersen J.H."/>
            <person name="Hansen E.H."/>
            <person name="Altermark B."/>
            <person name="Li C."/>
            <person name="Kuhnert E."/>
            <person name="Cox R.J."/>
            <person name="Crous P.W."/>
            <person name="Spatafora J.W."/>
            <person name="Lail K."/>
            <person name="Amirebrahimi M."/>
            <person name="Lipzen A."/>
            <person name="Pangilinan J."/>
            <person name="Andreopoulos W."/>
            <person name="Hayes R.D."/>
            <person name="Ng V."/>
            <person name="Grigoriev I.V."/>
            <person name="Jackson S.A."/>
            <person name="Sutton T.D.S."/>
            <person name="Dobson A.D.W."/>
            <person name="Rama T."/>
        </authorList>
    </citation>
    <scope>NUCLEOTIDE SEQUENCE</scope>
    <source>
        <strain evidence="1">TRa018bII</strain>
    </source>
</reference>
<evidence type="ECO:0000313" key="1">
    <source>
        <dbReference type="EMBL" id="KAG9235464.1"/>
    </source>
</evidence>
<comment type="caution">
    <text evidence="1">The sequence shown here is derived from an EMBL/GenBank/DDBJ whole genome shotgun (WGS) entry which is preliminary data.</text>
</comment>
<dbReference type="EMBL" id="MU251431">
    <property type="protein sequence ID" value="KAG9235464.1"/>
    <property type="molecule type" value="Genomic_DNA"/>
</dbReference>
<dbReference type="AlphaFoldDB" id="A0A9P7YKP6"/>
<keyword evidence="2" id="KW-1185">Reference proteome</keyword>
<proteinExistence type="predicted"/>
<gene>
    <name evidence="1" type="ORF">BJ875DRAFT_421959</name>
</gene>
<sequence>MLPPTNRQITTAYRHLYRASLQAIKYSKPARFAVRDQLRSSFRMEDIKSFDQQKIDNTVEFLGYAARESGIEHKILRNMLMVKIWEKHNPSRDFKDAMRSQTVKMRKSAMINYNMTLAMLNDSMGICLR</sequence>